<dbReference type="OMA" id="ADSLNWC"/>
<feature type="transmembrane region" description="Helical" evidence="7">
    <location>
        <begin position="133"/>
        <end position="153"/>
    </location>
</feature>
<evidence type="ECO:0000256" key="3">
    <source>
        <dbReference type="ARBA" id="ARBA00022989"/>
    </source>
</evidence>
<reference evidence="10" key="1">
    <citation type="journal article" date="2017" name="Nat. Microbiol.">
        <title>Global analysis of biosynthetic gene clusters reveals vast potential of secondary metabolite production in Penicillium species.</title>
        <authorList>
            <person name="Nielsen J.C."/>
            <person name="Grijseels S."/>
            <person name="Prigent S."/>
            <person name="Ji B."/>
            <person name="Dainat J."/>
            <person name="Nielsen K.F."/>
            <person name="Frisvad J.C."/>
            <person name="Workman M."/>
            <person name="Nielsen J."/>
        </authorList>
    </citation>
    <scope>NUCLEOTIDE SEQUENCE [LARGE SCALE GENOMIC DNA]</scope>
    <source>
        <strain evidence="10">IBT 13039</strain>
    </source>
</reference>
<name>A0A1V6YUJ4_PENNA</name>
<evidence type="ECO:0000313" key="9">
    <source>
        <dbReference type="EMBL" id="OQE90842.1"/>
    </source>
</evidence>
<dbReference type="GO" id="GO:0016020">
    <property type="term" value="C:membrane"/>
    <property type="evidence" value="ECO:0007669"/>
    <property type="project" value="UniProtKB-SubCell"/>
</dbReference>
<evidence type="ECO:0000256" key="7">
    <source>
        <dbReference type="SAM" id="Phobius"/>
    </source>
</evidence>
<dbReference type="Pfam" id="PF20684">
    <property type="entry name" value="Fung_rhodopsin"/>
    <property type="match status" value="1"/>
</dbReference>
<evidence type="ECO:0000256" key="1">
    <source>
        <dbReference type="ARBA" id="ARBA00004141"/>
    </source>
</evidence>
<keyword evidence="10" id="KW-1185">Reference proteome</keyword>
<dbReference type="STRING" id="60175.A0A1V6YUJ4"/>
<comment type="caution">
    <text evidence="9">The sequence shown here is derived from an EMBL/GenBank/DDBJ whole genome shotgun (WGS) entry which is preliminary data.</text>
</comment>
<evidence type="ECO:0000256" key="2">
    <source>
        <dbReference type="ARBA" id="ARBA00022692"/>
    </source>
</evidence>
<keyword evidence="3 7" id="KW-1133">Transmembrane helix</keyword>
<accession>A0A1V6YUJ4</accession>
<evidence type="ECO:0000259" key="8">
    <source>
        <dbReference type="Pfam" id="PF20684"/>
    </source>
</evidence>
<dbReference type="InterPro" id="IPR049326">
    <property type="entry name" value="Rhodopsin_dom_fungi"/>
</dbReference>
<feature type="region of interest" description="Disordered" evidence="6">
    <location>
        <begin position="356"/>
        <end position="377"/>
    </location>
</feature>
<feature type="transmembrane region" description="Helical" evidence="7">
    <location>
        <begin position="54"/>
        <end position="79"/>
    </location>
</feature>
<feature type="transmembrane region" description="Helical" evidence="7">
    <location>
        <begin position="20"/>
        <end position="42"/>
    </location>
</feature>
<proteinExistence type="inferred from homology"/>
<feature type="region of interest" description="Disordered" evidence="6">
    <location>
        <begin position="288"/>
        <end position="309"/>
    </location>
</feature>
<dbReference type="AlphaFoldDB" id="A0A1V6YUJ4"/>
<comment type="subcellular location">
    <subcellularLocation>
        <location evidence="1">Membrane</location>
        <topology evidence="1">Multi-pass membrane protein</topology>
    </subcellularLocation>
</comment>
<organism evidence="9 10">
    <name type="scientific">Penicillium nalgiovense</name>
    <dbReference type="NCBI Taxonomy" id="60175"/>
    <lineage>
        <taxon>Eukaryota</taxon>
        <taxon>Fungi</taxon>
        <taxon>Dikarya</taxon>
        <taxon>Ascomycota</taxon>
        <taxon>Pezizomycotina</taxon>
        <taxon>Eurotiomycetes</taxon>
        <taxon>Eurotiomycetidae</taxon>
        <taxon>Eurotiales</taxon>
        <taxon>Aspergillaceae</taxon>
        <taxon>Penicillium</taxon>
    </lineage>
</organism>
<protein>
    <recommendedName>
        <fullName evidence="8">Rhodopsin domain-containing protein</fullName>
    </recommendedName>
</protein>
<evidence type="ECO:0000313" key="10">
    <source>
        <dbReference type="Proteomes" id="UP000191691"/>
    </source>
</evidence>
<feature type="transmembrane region" description="Helical" evidence="7">
    <location>
        <begin position="99"/>
        <end position="121"/>
    </location>
</feature>
<feature type="domain" description="Rhodopsin" evidence="8">
    <location>
        <begin position="38"/>
        <end position="278"/>
    </location>
</feature>
<dbReference type="EMBL" id="MOOB01000011">
    <property type="protein sequence ID" value="OQE90842.1"/>
    <property type="molecule type" value="Genomic_DNA"/>
</dbReference>
<feature type="transmembrane region" description="Helical" evidence="7">
    <location>
        <begin position="261"/>
        <end position="281"/>
    </location>
</feature>
<dbReference type="InterPro" id="IPR052337">
    <property type="entry name" value="SAT4-like"/>
</dbReference>
<evidence type="ECO:0000256" key="5">
    <source>
        <dbReference type="ARBA" id="ARBA00038359"/>
    </source>
</evidence>
<dbReference type="Proteomes" id="UP000191691">
    <property type="component" value="Unassembled WGS sequence"/>
</dbReference>
<comment type="similarity">
    <text evidence="5">Belongs to the SAT4 family.</text>
</comment>
<keyword evidence="2 7" id="KW-0812">Transmembrane</keyword>
<keyword evidence="4 7" id="KW-0472">Membrane</keyword>
<dbReference type="PANTHER" id="PTHR33048:SF129">
    <property type="entry name" value="INTEGRAL MEMBRANE PROTEIN-RELATED"/>
    <property type="match status" value="1"/>
</dbReference>
<gene>
    <name evidence="9" type="ORF">PENNAL_c0011G03497</name>
</gene>
<feature type="transmembrane region" description="Helical" evidence="7">
    <location>
        <begin position="184"/>
        <end position="203"/>
    </location>
</feature>
<evidence type="ECO:0000256" key="6">
    <source>
        <dbReference type="SAM" id="MobiDB-lite"/>
    </source>
</evidence>
<sequence>MDVAQNMAPPGNVHENRHAAVFGVGIGFIIFDSIIIGLRIYVRAFMLHALGTDDILMIIGATLNFGLSITVMIGTNYGIGKHALAIPESDIAPMMKCIWVTRILYTLSMGLVKMSLLWFYLRLDPRTYMRWAVFFVMFFNVGLSLASFIGAVAGCSPPSLFWTNPTSTGCMPMEVQQRFYEVNGILNIVTDVLTYLLPVPMLYGLQLTWRKKGAILGIFGLGILSIAAACVRYYFVTELSSAKEEYYLLLADSLNWCTIEAYVAIFCGCAPSLSVLIKAYAPSIFGSSASKYPSSAQSPTASYLRRRNPLKRNRRRGLGDTTLGSQDAIVTASTPDQEQNGIMMKTDIQMEVATRKSTDDMTYRGPNMTLRGGREFK</sequence>
<dbReference type="PANTHER" id="PTHR33048">
    <property type="entry name" value="PTH11-LIKE INTEGRAL MEMBRANE PROTEIN (AFU_ORTHOLOGUE AFUA_5G11245)"/>
    <property type="match status" value="1"/>
</dbReference>
<evidence type="ECO:0000256" key="4">
    <source>
        <dbReference type="ARBA" id="ARBA00023136"/>
    </source>
</evidence>
<feature type="compositionally biased region" description="Low complexity" evidence="6">
    <location>
        <begin position="288"/>
        <end position="299"/>
    </location>
</feature>
<feature type="transmembrane region" description="Helical" evidence="7">
    <location>
        <begin position="215"/>
        <end position="235"/>
    </location>
</feature>